<reference evidence="1" key="1">
    <citation type="journal article" date="2015" name="Nature">
        <title>Complex archaea that bridge the gap between prokaryotes and eukaryotes.</title>
        <authorList>
            <person name="Spang A."/>
            <person name="Saw J.H."/>
            <person name="Jorgensen S.L."/>
            <person name="Zaremba-Niedzwiedzka K."/>
            <person name="Martijn J."/>
            <person name="Lind A.E."/>
            <person name="van Eijk R."/>
            <person name="Schleper C."/>
            <person name="Guy L."/>
            <person name="Ettema T.J."/>
        </authorList>
    </citation>
    <scope>NUCLEOTIDE SEQUENCE</scope>
</reference>
<comment type="caution">
    <text evidence="1">The sequence shown here is derived from an EMBL/GenBank/DDBJ whole genome shotgun (WGS) entry which is preliminary data.</text>
</comment>
<name>A0A0F9RXB7_9ZZZZ</name>
<sequence>MDRNLKLGHYFKGAEPTGCYNTGIAPVIARSKQALKYTGKAYIVGRDLDVLYNMTDLILTVMRGKPIKAKLYSSKAQAFTEFERLNQIIIDSNTQDIKRIKELRRKARSGDMAAALALTDY</sequence>
<dbReference type="AlphaFoldDB" id="A0A0F9RXB7"/>
<accession>A0A0F9RXB7</accession>
<proteinExistence type="predicted"/>
<protein>
    <submittedName>
        <fullName evidence="1">Uncharacterized protein</fullName>
    </submittedName>
</protein>
<evidence type="ECO:0000313" key="1">
    <source>
        <dbReference type="EMBL" id="KKN29591.1"/>
    </source>
</evidence>
<dbReference type="EMBL" id="LAZR01002475">
    <property type="protein sequence ID" value="KKN29591.1"/>
    <property type="molecule type" value="Genomic_DNA"/>
</dbReference>
<organism evidence="1">
    <name type="scientific">marine sediment metagenome</name>
    <dbReference type="NCBI Taxonomy" id="412755"/>
    <lineage>
        <taxon>unclassified sequences</taxon>
        <taxon>metagenomes</taxon>
        <taxon>ecological metagenomes</taxon>
    </lineage>
</organism>
<gene>
    <name evidence="1" type="ORF">LCGC14_0842590</name>
</gene>